<dbReference type="InterPro" id="IPR000835">
    <property type="entry name" value="HTH_MarR-typ"/>
</dbReference>
<dbReference type="SMART" id="SM00347">
    <property type="entry name" value="HTH_MARR"/>
    <property type="match status" value="1"/>
</dbReference>
<dbReference type="Gene3D" id="1.10.10.10">
    <property type="entry name" value="Winged helix-like DNA-binding domain superfamily/Winged helix DNA-binding domain"/>
    <property type="match status" value="1"/>
</dbReference>
<dbReference type="PROSITE" id="PS50995">
    <property type="entry name" value="HTH_MARR_2"/>
    <property type="match status" value="1"/>
</dbReference>
<dbReference type="SUPFAM" id="SSF46785">
    <property type="entry name" value="Winged helix' DNA-binding domain"/>
    <property type="match status" value="1"/>
</dbReference>
<feature type="compositionally biased region" description="Polar residues" evidence="1">
    <location>
        <begin position="8"/>
        <end position="24"/>
    </location>
</feature>
<dbReference type="InterPro" id="IPR039422">
    <property type="entry name" value="MarR/SlyA-like"/>
</dbReference>
<feature type="region of interest" description="Disordered" evidence="1">
    <location>
        <begin position="1"/>
        <end position="25"/>
    </location>
</feature>
<dbReference type="InterPro" id="IPR036388">
    <property type="entry name" value="WH-like_DNA-bd_sf"/>
</dbReference>
<feature type="domain" description="HTH marR-type" evidence="2">
    <location>
        <begin position="13"/>
        <end position="153"/>
    </location>
</feature>
<dbReference type="InterPro" id="IPR036390">
    <property type="entry name" value="WH_DNA-bd_sf"/>
</dbReference>
<protein>
    <submittedName>
        <fullName evidence="3">Winged helix DNA-binding domain-containing protein</fullName>
    </submittedName>
</protein>
<name>A0ABY0VAM0_9ACTO</name>
<keyword evidence="3" id="KW-0238">DNA-binding</keyword>
<evidence type="ECO:0000313" key="4">
    <source>
        <dbReference type="Proteomes" id="UP000198976"/>
    </source>
</evidence>
<dbReference type="PRINTS" id="PR00598">
    <property type="entry name" value="HTHMARR"/>
</dbReference>
<organism evidence="3 4">
    <name type="scientific">Schaalia radingae</name>
    <dbReference type="NCBI Taxonomy" id="131110"/>
    <lineage>
        <taxon>Bacteria</taxon>
        <taxon>Bacillati</taxon>
        <taxon>Actinomycetota</taxon>
        <taxon>Actinomycetes</taxon>
        <taxon>Actinomycetales</taxon>
        <taxon>Actinomycetaceae</taxon>
        <taxon>Schaalia</taxon>
    </lineage>
</organism>
<sequence>MVGDGTTPVESPSSILPNEQATTSKELRHSVLEATRTAVEHASEAQEFSLPAISTVRRAMWSSAATVSSERLSVFTRSGMTRAIARLEKLGLVERTPSSSDRRSMLVSLTPEGKCTQQEAAVITQEHGAQLFGAVATADERRRVKQIGLDLRAEMGGAAK</sequence>
<gene>
    <name evidence="3" type="ORF">SAMN04489714_1787</name>
</gene>
<dbReference type="Pfam" id="PF12802">
    <property type="entry name" value="MarR_2"/>
    <property type="match status" value="1"/>
</dbReference>
<evidence type="ECO:0000256" key="1">
    <source>
        <dbReference type="SAM" id="MobiDB-lite"/>
    </source>
</evidence>
<dbReference type="EMBL" id="LT629792">
    <property type="protein sequence ID" value="SDU03921.1"/>
    <property type="molecule type" value="Genomic_DNA"/>
</dbReference>
<reference evidence="3 4" key="1">
    <citation type="submission" date="2016-10" db="EMBL/GenBank/DDBJ databases">
        <authorList>
            <person name="Varghese N."/>
            <person name="Submissions S."/>
        </authorList>
    </citation>
    <scope>NUCLEOTIDE SEQUENCE [LARGE SCALE GENOMIC DNA]</scope>
    <source>
        <strain evidence="3 4">DSM 9169</strain>
    </source>
</reference>
<dbReference type="GO" id="GO:0003677">
    <property type="term" value="F:DNA binding"/>
    <property type="evidence" value="ECO:0007669"/>
    <property type="project" value="UniProtKB-KW"/>
</dbReference>
<dbReference type="PANTHER" id="PTHR33164">
    <property type="entry name" value="TRANSCRIPTIONAL REGULATOR, MARR FAMILY"/>
    <property type="match status" value="1"/>
</dbReference>
<evidence type="ECO:0000259" key="2">
    <source>
        <dbReference type="PROSITE" id="PS50995"/>
    </source>
</evidence>
<proteinExistence type="predicted"/>
<dbReference type="PANTHER" id="PTHR33164:SF43">
    <property type="entry name" value="HTH-TYPE TRANSCRIPTIONAL REPRESSOR YETL"/>
    <property type="match status" value="1"/>
</dbReference>
<keyword evidence="4" id="KW-1185">Reference proteome</keyword>
<evidence type="ECO:0000313" key="3">
    <source>
        <dbReference type="EMBL" id="SDU03921.1"/>
    </source>
</evidence>
<dbReference type="RefSeq" id="WP_092648839.1">
    <property type="nucleotide sequence ID" value="NZ_LT629792.1"/>
</dbReference>
<dbReference type="Proteomes" id="UP000198976">
    <property type="component" value="Chromosome I"/>
</dbReference>
<accession>A0ABY0VAM0</accession>